<organism evidence="2 3">
    <name type="scientific">Tetrapyrgos nigripes</name>
    <dbReference type="NCBI Taxonomy" id="182062"/>
    <lineage>
        <taxon>Eukaryota</taxon>
        <taxon>Fungi</taxon>
        <taxon>Dikarya</taxon>
        <taxon>Basidiomycota</taxon>
        <taxon>Agaricomycotina</taxon>
        <taxon>Agaricomycetes</taxon>
        <taxon>Agaricomycetidae</taxon>
        <taxon>Agaricales</taxon>
        <taxon>Marasmiineae</taxon>
        <taxon>Marasmiaceae</taxon>
        <taxon>Tetrapyrgos</taxon>
    </lineage>
</organism>
<accession>A0A8H5FNB6</accession>
<gene>
    <name evidence="2" type="ORF">D9758_015220</name>
</gene>
<dbReference type="Proteomes" id="UP000559256">
    <property type="component" value="Unassembled WGS sequence"/>
</dbReference>
<dbReference type="EMBL" id="JAACJM010000148">
    <property type="protein sequence ID" value="KAF5343139.1"/>
    <property type="molecule type" value="Genomic_DNA"/>
</dbReference>
<proteinExistence type="predicted"/>
<feature type="region of interest" description="Disordered" evidence="1">
    <location>
        <begin position="47"/>
        <end position="103"/>
    </location>
</feature>
<feature type="compositionally biased region" description="Polar residues" evidence="1">
    <location>
        <begin position="50"/>
        <end position="83"/>
    </location>
</feature>
<name>A0A8H5FNB6_9AGAR</name>
<comment type="caution">
    <text evidence="2">The sequence shown here is derived from an EMBL/GenBank/DDBJ whole genome shotgun (WGS) entry which is preliminary data.</text>
</comment>
<dbReference type="AlphaFoldDB" id="A0A8H5FNB6"/>
<reference evidence="2 3" key="1">
    <citation type="journal article" date="2020" name="ISME J.">
        <title>Uncovering the hidden diversity of litter-decomposition mechanisms in mushroom-forming fungi.</title>
        <authorList>
            <person name="Floudas D."/>
            <person name="Bentzer J."/>
            <person name="Ahren D."/>
            <person name="Johansson T."/>
            <person name="Persson P."/>
            <person name="Tunlid A."/>
        </authorList>
    </citation>
    <scope>NUCLEOTIDE SEQUENCE [LARGE SCALE GENOMIC DNA]</scope>
    <source>
        <strain evidence="2 3">CBS 291.85</strain>
    </source>
</reference>
<evidence type="ECO:0000313" key="2">
    <source>
        <dbReference type="EMBL" id="KAF5343139.1"/>
    </source>
</evidence>
<feature type="compositionally biased region" description="Basic and acidic residues" evidence="1">
    <location>
        <begin position="23"/>
        <end position="33"/>
    </location>
</feature>
<keyword evidence="3" id="KW-1185">Reference proteome</keyword>
<feature type="region of interest" description="Disordered" evidence="1">
    <location>
        <begin position="1"/>
        <end position="35"/>
    </location>
</feature>
<sequence length="209" mass="23492">MGEAQSESESEGGSKTHTLLIRRNWDGRGRGKDGVSSLSVLRKLGYLGPSNVSESSSNDVGMSLSLSNRCAGQTAPNDDSNVEPTEPTHHKPNSNDYSSYKNGHTDVDTRTKTMYWIDPHLNAYQNLHENPPSHENAEQDTQNNLPLTNILHPPLSHSFSEAGYLIMELTNYLHSQSRPTIHEGRADFIRTSRRSIEVFRSYLSRVRWL</sequence>
<evidence type="ECO:0000313" key="3">
    <source>
        <dbReference type="Proteomes" id="UP000559256"/>
    </source>
</evidence>
<evidence type="ECO:0000256" key="1">
    <source>
        <dbReference type="SAM" id="MobiDB-lite"/>
    </source>
</evidence>
<protein>
    <submittedName>
        <fullName evidence="2">Uncharacterized protein</fullName>
    </submittedName>
</protein>
<feature type="compositionally biased region" description="Acidic residues" evidence="1">
    <location>
        <begin position="1"/>
        <end position="10"/>
    </location>
</feature>